<dbReference type="Gene3D" id="2.30.110.10">
    <property type="entry name" value="Electron Transport, Fmn-binding Protein, Chain A"/>
    <property type="match status" value="1"/>
</dbReference>
<evidence type="ECO:0000313" key="1">
    <source>
        <dbReference type="EMBL" id="MEC4266260.1"/>
    </source>
</evidence>
<dbReference type="Proteomes" id="UP001355298">
    <property type="component" value="Unassembled WGS sequence"/>
</dbReference>
<dbReference type="EMBL" id="JAYMGW010000012">
    <property type="protein sequence ID" value="MEC4266260.1"/>
    <property type="molecule type" value="Genomic_DNA"/>
</dbReference>
<gene>
    <name evidence="1" type="ORF">VOP03_12955</name>
</gene>
<reference evidence="1 2" key="1">
    <citation type="submission" date="2024-01" db="EMBL/GenBank/DDBJ databases">
        <title>The strains designed SYSU M86414 and SYSU M84420 isolated from the marine sediment in San Sha City (Hainan Province, China).</title>
        <authorList>
            <person name="Guo D."/>
        </authorList>
    </citation>
    <scope>NUCLEOTIDE SEQUENCE [LARGE SCALE GENOMIC DNA]</scope>
    <source>
        <strain evidence="1 2">SYSU M84420</strain>
    </source>
</reference>
<proteinExistence type="predicted"/>
<dbReference type="SUPFAM" id="SSF50475">
    <property type="entry name" value="FMN-binding split barrel"/>
    <property type="match status" value="1"/>
</dbReference>
<sequence>MSTIADLELVKCTGLLADNYVGHLAYIANNEPHVVPSTYFFDKDEKSILCFASNGHRINALRKCNTVSFQVDSIESFRNWQSVQVHGTFQELTGDSAKLCLKRFADGVQRTIDSKNAERPHFLSHFSGKLQEAEMPVVYRIAVTKITGKSVEDLT</sequence>
<evidence type="ECO:0000313" key="2">
    <source>
        <dbReference type="Proteomes" id="UP001355298"/>
    </source>
</evidence>
<name>A0ABU6IT01_9FLAO</name>
<dbReference type="Pfam" id="PF12900">
    <property type="entry name" value="Pyridox_ox_2"/>
    <property type="match status" value="1"/>
</dbReference>
<protein>
    <submittedName>
        <fullName evidence="1">Pyridoxamine 5'-phosphate oxidase family protein</fullName>
    </submittedName>
</protein>
<organism evidence="1 2">
    <name type="scientific">Flagellimonas halotolerans</name>
    <dbReference type="NCBI Taxonomy" id="3112164"/>
    <lineage>
        <taxon>Bacteria</taxon>
        <taxon>Pseudomonadati</taxon>
        <taxon>Bacteroidota</taxon>
        <taxon>Flavobacteriia</taxon>
        <taxon>Flavobacteriales</taxon>
        <taxon>Flavobacteriaceae</taxon>
        <taxon>Flagellimonas</taxon>
    </lineage>
</organism>
<dbReference type="InterPro" id="IPR012349">
    <property type="entry name" value="Split_barrel_FMN-bd"/>
</dbReference>
<dbReference type="InterPro" id="IPR024747">
    <property type="entry name" value="Pyridox_Oxase-rel"/>
</dbReference>
<accession>A0ABU6IT01</accession>
<keyword evidence="2" id="KW-1185">Reference proteome</keyword>
<comment type="caution">
    <text evidence="1">The sequence shown here is derived from an EMBL/GenBank/DDBJ whole genome shotgun (WGS) entry which is preliminary data.</text>
</comment>
<dbReference type="RefSeq" id="WP_326279186.1">
    <property type="nucleotide sequence ID" value="NZ_JAYKYV010000012.1"/>
</dbReference>